<proteinExistence type="predicted"/>
<name>G1WZC0_ARTOA</name>
<dbReference type="InParanoid" id="G1WZC0"/>
<comment type="caution">
    <text evidence="1">The sequence shown here is derived from an EMBL/GenBank/DDBJ whole genome shotgun (WGS) entry which is preliminary data.</text>
</comment>
<evidence type="ECO:0000313" key="2">
    <source>
        <dbReference type="Proteomes" id="UP000008784"/>
    </source>
</evidence>
<keyword evidence="2" id="KW-1185">Reference proteome</keyword>
<dbReference type="EMBL" id="ADOT01000006">
    <property type="protein sequence ID" value="EGX53972.1"/>
    <property type="molecule type" value="Genomic_DNA"/>
</dbReference>
<dbReference type="Proteomes" id="UP000008784">
    <property type="component" value="Unassembled WGS sequence"/>
</dbReference>
<sequence length="80" mass="8366">MFAPFVVEMIAGQGNLSGLNTTVWAAGSDSWVSMMQDKGTNSTDHAVGIESRSLTGVPNVAVVASAGRYHVGEQRNGNVE</sequence>
<dbReference type="RefSeq" id="XP_011117582.1">
    <property type="nucleotide sequence ID" value="XM_011119280.1"/>
</dbReference>
<evidence type="ECO:0000313" key="1">
    <source>
        <dbReference type="EMBL" id="EGX53972.1"/>
    </source>
</evidence>
<gene>
    <name evidence="1" type="ORF">AOL_s00004g631</name>
</gene>
<dbReference type="HOGENOM" id="CLU_2589258_0_0_1"/>
<organism evidence="1 2">
    <name type="scientific">Arthrobotrys oligospora (strain ATCC 24927 / CBS 115.81 / DSM 1491)</name>
    <name type="common">Nematode-trapping fungus</name>
    <name type="synonym">Didymozoophaga oligospora</name>
    <dbReference type="NCBI Taxonomy" id="756982"/>
    <lineage>
        <taxon>Eukaryota</taxon>
        <taxon>Fungi</taxon>
        <taxon>Dikarya</taxon>
        <taxon>Ascomycota</taxon>
        <taxon>Pezizomycotina</taxon>
        <taxon>Orbiliomycetes</taxon>
        <taxon>Orbiliales</taxon>
        <taxon>Orbiliaceae</taxon>
        <taxon>Orbilia</taxon>
        <taxon>Orbilia oligospora</taxon>
    </lineage>
</organism>
<dbReference type="AlphaFoldDB" id="G1WZC0"/>
<dbReference type="GeneID" id="22888528"/>
<protein>
    <submittedName>
        <fullName evidence="1">Uncharacterized protein</fullName>
    </submittedName>
</protein>
<accession>G1WZC0</accession>
<reference evidence="1 2" key="1">
    <citation type="journal article" date="2011" name="PLoS Pathog.">
        <title>Genomic and proteomic analyses of the fungus Arthrobotrys oligospora provide insights into nematode-trap formation.</title>
        <authorList>
            <person name="Yang J."/>
            <person name="Wang L."/>
            <person name="Ji X."/>
            <person name="Feng Y."/>
            <person name="Li X."/>
            <person name="Zou C."/>
            <person name="Xu J."/>
            <person name="Ren Y."/>
            <person name="Mi Q."/>
            <person name="Wu J."/>
            <person name="Liu S."/>
            <person name="Liu Y."/>
            <person name="Huang X."/>
            <person name="Wang H."/>
            <person name="Niu X."/>
            <person name="Li J."/>
            <person name="Liang L."/>
            <person name="Luo Y."/>
            <person name="Ji K."/>
            <person name="Zhou W."/>
            <person name="Yu Z."/>
            <person name="Li G."/>
            <person name="Liu Y."/>
            <person name="Li L."/>
            <person name="Qiao M."/>
            <person name="Feng L."/>
            <person name="Zhang K.-Q."/>
        </authorList>
    </citation>
    <scope>NUCLEOTIDE SEQUENCE [LARGE SCALE GENOMIC DNA]</scope>
    <source>
        <strain evidence="2">ATCC 24927 / CBS 115.81 / DSM 1491</strain>
    </source>
</reference>